<keyword evidence="10" id="KW-1185">Reference proteome</keyword>
<dbReference type="Gene3D" id="4.10.860.10">
    <property type="entry name" value="UVR domain"/>
    <property type="match status" value="1"/>
</dbReference>
<feature type="compositionally biased region" description="Gly residues" evidence="7">
    <location>
        <begin position="903"/>
        <end position="917"/>
    </location>
</feature>
<sequence length="967" mass="109884">MPPFSKPETVLKQAEGLVSVGQTPAALQSLTEMFNSKRFRSTPVASLEPIMMRFIELCVELRKGRTAKEGLMQYKNITQNTSVQSIENVINAFIQLANAKVVDAQVKADKAIEVLDVDDLEASESPEDVLLGAVSGDQNKDRTDRALVTPWLKFLWESYRSALETLKNNARLEAIYQSIALQAFNFCLSHRRKVEFRRLCETLRLHLATVAKYSHQTHSVNLSDPDTLQRFLDTRFAQLNTSVELELWQEAFRSIEDIHNLLTMSKKPPKPSMMINYYEKLYKIFMTSGSILYHAAAWSKYFAILRTSGKQDEEMERVAGFVLISALAVPVMSDSGEDGEDTKGKHARLTTLLGLSKIPTRASLLSDAFARNVLKLSPRPLLDLYDLLEVQFDPLGLCDHATAILDRLSVSEEFTPYLPHLRRVILSRLLSQLSQVYSSLSISYLLDLVSPLNRHLSADGDRFDQENLEAFIMSAAKRGELFIRLNHSSGSILFVDDAFSIGSGSGSSKVQPSPGKLVRSRLSHLAECLHNVVRYIDDAPDTARGQLQAAHSAFKAEQQALQTRRSIVARRRELQAELVARRQNEERSQQAEMTLRAQEDAQRKKRAEALKEAQERAKAEMERKRKEENVKIVSSLLDRGVSIDADITALDTEQLVQLQVEHMDKERRELNERLRVIAKRMDHIERAFRKAEIPLLVDDYARQQAEDRAAFEASRQGTIDSARAMHQEKIDTKRRLSRILPDYRAYMQSWKKKTRRRNEILKQREREAEQRAEEERIRREKEEAEARAREEREAEERRRREAEDAARLAAETKQREEEERVKQLRKQREAERAEAAEVARRQREREEEAERRRQARSSGTGPASGGAGGGDVWRRSQRPAEGSPGTRPSQQPQSRYVPPGARGSEGGSSVGRPGGGGWRERERLREESGRPGTPGRQSPAPQDDDGFQQVKPRPSTGAYRPPGARNR</sequence>
<feature type="domain" description="PCI" evidence="8">
    <location>
        <begin position="315"/>
        <end position="499"/>
    </location>
</feature>
<comment type="subunit">
    <text evidence="6">Component of the eukaryotic translation initiation factor 3 (eIF-3) complex.</text>
</comment>
<dbReference type="GO" id="GO:0016282">
    <property type="term" value="C:eukaryotic 43S preinitiation complex"/>
    <property type="evidence" value="ECO:0007669"/>
    <property type="project" value="UniProtKB-UniRule"/>
</dbReference>
<organism evidence="9 10">
    <name type="scientific">Serendipita indica (strain DSM 11827)</name>
    <name type="common">Root endophyte fungus</name>
    <name type="synonym">Piriformospora indica</name>
    <dbReference type="NCBI Taxonomy" id="1109443"/>
    <lineage>
        <taxon>Eukaryota</taxon>
        <taxon>Fungi</taxon>
        <taxon>Dikarya</taxon>
        <taxon>Basidiomycota</taxon>
        <taxon>Agaricomycotina</taxon>
        <taxon>Agaricomycetes</taxon>
        <taxon>Sebacinales</taxon>
        <taxon>Serendipitaceae</taxon>
        <taxon>Serendipita</taxon>
    </lineage>
</organism>
<dbReference type="Proteomes" id="UP000007148">
    <property type="component" value="Unassembled WGS sequence"/>
</dbReference>
<feature type="compositionally biased region" description="Basic and acidic residues" evidence="7">
    <location>
        <begin position="597"/>
        <end position="609"/>
    </location>
</feature>
<dbReference type="Gene3D" id="1.25.40.860">
    <property type="match status" value="2"/>
</dbReference>
<dbReference type="PROSITE" id="PS50250">
    <property type="entry name" value="PCI"/>
    <property type="match status" value="1"/>
</dbReference>
<comment type="similarity">
    <text evidence="6">Belongs to the eIF-3 subunit A family.</text>
</comment>
<dbReference type="InterPro" id="IPR027512">
    <property type="entry name" value="EIF3A"/>
</dbReference>
<dbReference type="FunCoup" id="G4TAE4">
    <property type="interactions" value="660"/>
</dbReference>
<name>G4TAE4_SERID</name>
<dbReference type="PANTHER" id="PTHR14005">
    <property type="entry name" value="EUKARYOTIC TRANSLATION INITIATION FACTOR 3, THETA SUBUNIT"/>
    <property type="match status" value="1"/>
</dbReference>
<evidence type="ECO:0000313" key="9">
    <source>
        <dbReference type="EMBL" id="CCA68271.1"/>
    </source>
</evidence>
<evidence type="ECO:0000256" key="6">
    <source>
        <dbReference type="HAMAP-Rule" id="MF_03000"/>
    </source>
</evidence>
<dbReference type="InParanoid" id="G4TAE4"/>
<evidence type="ECO:0000259" key="8">
    <source>
        <dbReference type="PROSITE" id="PS50250"/>
    </source>
</evidence>
<evidence type="ECO:0000256" key="2">
    <source>
        <dbReference type="ARBA" id="ARBA00022490"/>
    </source>
</evidence>
<dbReference type="InterPro" id="IPR000717">
    <property type="entry name" value="PCI_dom"/>
</dbReference>
<dbReference type="GO" id="GO:0003729">
    <property type="term" value="F:mRNA binding"/>
    <property type="evidence" value="ECO:0007669"/>
    <property type="project" value="TreeGrafter"/>
</dbReference>
<keyword evidence="4 6" id="KW-0694">RNA-binding</keyword>
<comment type="caution">
    <text evidence="9">The sequence shown here is derived from an EMBL/GenBank/DDBJ whole genome shotgun (WGS) entry which is preliminary data.</text>
</comment>
<keyword evidence="2 6" id="KW-0963">Cytoplasm</keyword>
<protein>
    <recommendedName>
        <fullName evidence="6">Eukaryotic translation initiation factor 3 subunit A</fullName>
        <shortName evidence="6">eIF3a</shortName>
    </recommendedName>
    <alternativeName>
        <fullName evidence="6">Eukaryotic translation initiation factor 3 110 kDa subunit homolog</fullName>
        <shortName evidence="6">eIF3 p110</shortName>
    </alternativeName>
    <alternativeName>
        <fullName evidence="6">Translation initiation factor eIF3, p110 subunit homolog</fullName>
    </alternativeName>
</protein>
<reference evidence="9 10" key="1">
    <citation type="journal article" date="2011" name="PLoS Pathog.">
        <title>Endophytic Life Strategies Decoded by Genome and Transcriptome Analyses of the Mutualistic Root Symbiont Piriformospora indica.</title>
        <authorList>
            <person name="Zuccaro A."/>
            <person name="Lahrmann U."/>
            <person name="Guldener U."/>
            <person name="Langen G."/>
            <person name="Pfiffi S."/>
            <person name="Biedenkopf D."/>
            <person name="Wong P."/>
            <person name="Samans B."/>
            <person name="Grimm C."/>
            <person name="Basiewicz M."/>
            <person name="Murat C."/>
            <person name="Martin F."/>
            <person name="Kogel K.H."/>
        </authorList>
    </citation>
    <scope>NUCLEOTIDE SEQUENCE [LARGE SCALE GENOMIC DNA]</scope>
    <source>
        <strain evidence="9 10">DSM 11827</strain>
    </source>
</reference>
<dbReference type="OrthoDB" id="18884at2759"/>
<dbReference type="AlphaFoldDB" id="G4TAE4"/>
<dbReference type="FunFam" id="4.10.860.10:FF:000001">
    <property type="entry name" value="Eukaryotic translation initiation factor 3 subunit A"/>
    <property type="match status" value="1"/>
</dbReference>
<feature type="region of interest" description="Disordered" evidence="7">
    <location>
        <begin position="761"/>
        <end position="967"/>
    </location>
</feature>
<evidence type="ECO:0000256" key="1">
    <source>
        <dbReference type="ARBA" id="ARBA00004496"/>
    </source>
</evidence>
<dbReference type="GO" id="GO:0071541">
    <property type="term" value="C:eukaryotic translation initiation factor 3 complex, eIF3m"/>
    <property type="evidence" value="ECO:0007669"/>
    <property type="project" value="TreeGrafter"/>
</dbReference>
<feature type="region of interest" description="Disordered" evidence="7">
    <location>
        <begin position="582"/>
        <end position="609"/>
    </location>
</feature>
<dbReference type="HAMAP" id="MF_03000">
    <property type="entry name" value="eIF3a"/>
    <property type="match status" value="1"/>
</dbReference>
<keyword evidence="3 6" id="KW-0396">Initiation factor</keyword>
<dbReference type="GO" id="GO:0043614">
    <property type="term" value="C:multi-eIF complex"/>
    <property type="evidence" value="ECO:0007669"/>
    <property type="project" value="TreeGrafter"/>
</dbReference>
<dbReference type="eggNOG" id="KOG2072">
    <property type="taxonomic scope" value="Eukaryota"/>
</dbReference>
<dbReference type="STRING" id="1109443.G4TAE4"/>
<evidence type="ECO:0000256" key="3">
    <source>
        <dbReference type="ARBA" id="ARBA00022540"/>
    </source>
</evidence>
<comment type="subcellular location">
    <subcellularLocation>
        <location evidence="1 6">Cytoplasm</location>
    </subcellularLocation>
</comment>
<dbReference type="GO" id="GO:0001732">
    <property type="term" value="P:formation of cytoplasmic translation initiation complex"/>
    <property type="evidence" value="ECO:0007669"/>
    <property type="project" value="UniProtKB-UniRule"/>
</dbReference>
<dbReference type="HOGENOM" id="CLU_002096_2_1_1"/>
<evidence type="ECO:0000313" key="10">
    <source>
        <dbReference type="Proteomes" id="UP000007148"/>
    </source>
</evidence>
<accession>G4TAE4</accession>
<evidence type="ECO:0000256" key="5">
    <source>
        <dbReference type="ARBA" id="ARBA00022917"/>
    </source>
</evidence>
<dbReference type="EMBL" id="CAFZ01000029">
    <property type="protein sequence ID" value="CCA68271.1"/>
    <property type="molecule type" value="Genomic_DNA"/>
</dbReference>
<feature type="compositionally biased region" description="Basic and acidic residues" evidence="7">
    <location>
        <begin position="761"/>
        <end position="852"/>
    </location>
</feature>
<proteinExistence type="inferred from homology"/>
<feature type="compositionally biased region" description="Gly residues" evidence="7">
    <location>
        <begin position="862"/>
        <end position="871"/>
    </location>
</feature>
<feature type="coiled-coil region" evidence="6">
    <location>
        <begin position="660"/>
        <end position="687"/>
    </location>
</feature>
<evidence type="ECO:0000256" key="4">
    <source>
        <dbReference type="ARBA" id="ARBA00022884"/>
    </source>
</evidence>
<dbReference type="Pfam" id="PF22591">
    <property type="entry name" value="eIF3a_PCI_TPR-like"/>
    <property type="match status" value="1"/>
</dbReference>
<dbReference type="OMA" id="EHITNKR"/>
<dbReference type="GO" id="GO:0033290">
    <property type="term" value="C:eukaryotic 48S preinitiation complex"/>
    <property type="evidence" value="ECO:0007669"/>
    <property type="project" value="UniProtKB-UniRule"/>
</dbReference>
<dbReference type="GO" id="GO:0002188">
    <property type="term" value="P:translation reinitiation"/>
    <property type="evidence" value="ECO:0007669"/>
    <property type="project" value="TreeGrafter"/>
</dbReference>
<dbReference type="InterPro" id="IPR054711">
    <property type="entry name" value="eIF3a_PCI_TPR-like"/>
</dbReference>
<comment type="function">
    <text evidence="6">RNA-binding component of the eukaryotic translation initiation factor 3 (eIF-3) complex, which is involved in protein synthesis of a specialized repertoire of mRNAs and, together with other initiation factors, stimulates binding of mRNA and methionyl-tRNAi to the 40S ribosome. The eIF-3 complex specifically targets and initiates translation of a subset of mRNAs involved in cell proliferation.</text>
</comment>
<evidence type="ECO:0000256" key="7">
    <source>
        <dbReference type="SAM" id="MobiDB-lite"/>
    </source>
</evidence>
<dbReference type="GO" id="GO:0003743">
    <property type="term" value="F:translation initiation factor activity"/>
    <property type="evidence" value="ECO:0007669"/>
    <property type="project" value="UniProtKB-UniRule"/>
</dbReference>
<dbReference type="PANTHER" id="PTHR14005:SF0">
    <property type="entry name" value="EUKARYOTIC TRANSLATION INITIATION FACTOR 3 SUBUNIT A"/>
    <property type="match status" value="1"/>
</dbReference>
<feature type="compositionally biased region" description="Basic and acidic residues" evidence="7">
    <location>
        <begin position="918"/>
        <end position="929"/>
    </location>
</feature>
<dbReference type="GO" id="GO:0071540">
    <property type="term" value="C:eukaryotic translation initiation factor 3 complex, eIF3e"/>
    <property type="evidence" value="ECO:0007669"/>
    <property type="project" value="TreeGrafter"/>
</dbReference>
<keyword evidence="6" id="KW-0175">Coiled coil</keyword>
<gene>
    <name evidence="6" type="primary">TIF32</name>
    <name evidence="9" type="ORF">PIIN_02136</name>
</gene>
<keyword evidence="5 6" id="KW-0648">Protein biosynthesis</keyword>